<evidence type="ECO:0000313" key="3">
    <source>
        <dbReference type="Proteomes" id="UP000552644"/>
    </source>
</evidence>
<dbReference type="Proteomes" id="UP000552644">
    <property type="component" value="Unassembled WGS sequence"/>
</dbReference>
<protein>
    <submittedName>
        <fullName evidence="2">Uncharacterized protein</fullName>
    </submittedName>
</protein>
<keyword evidence="3" id="KW-1185">Reference proteome</keyword>
<feature type="compositionally biased region" description="Basic and acidic residues" evidence="1">
    <location>
        <begin position="1"/>
        <end position="20"/>
    </location>
</feature>
<organism evidence="2 3">
    <name type="scientific">Streptosporangium saharense</name>
    <dbReference type="NCBI Taxonomy" id="1706840"/>
    <lineage>
        <taxon>Bacteria</taxon>
        <taxon>Bacillati</taxon>
        <taxon>Actinomycetota</taxon>
        <taxon>Actinomycetes</taxon>
        <taxon>Streptosporangiales</taxon>
        <taxon>Streptosporangiaceae</taxon>
        <taxon>Streptosporangium</taxon>
    </lineage>
</organism>
<comment type="caution">
    <text evidence="2">The sequence shown here is derived from an EMBL/GenBank/DDBJ whole genome shotgun (WGS) entry which is preliminary data.</text>
</comment>
<name>A0A7W7QVX0_9ACTN</name>
<sequence length="54" mass="6025">MNSTDRPGEVVISERPHPGDEVSDFGQFLLSASDWDDDAEFPRDRSLPRAVHLG</sequence>
<dbReference type="RefSeq" id="WP_184723640.1">
    <property type="nucleotide sequence ID" value="NZ_JACHJP010000012.1"/>
</dbReference>
<gene>
    <name evidence="2" type="ORF">FHS44_007255</name>
</gene>
<reference evidence="2 3" key="1">
    <citation type="submission" date="2020-08" db="EMBL/GenBank/DDBJ databases">
        <title>Genomic Encyclopedia of Type Strains, Phase III (KMG-III): the genomes of soil and plant-associated and newly described type strains.</title>
        <authorList>
            <person name="Whitman W."/>
        </authorList>
    </citation>
    <scope>NUCLEOTIDE SEQUENCE [LARGE SCALE GENOMIC DNA]</scope>
    <source>
        <strain evidence="2 3">CECT 8840</strain>
    </source>
</reference>
<evidence type="ECO:0000313" key="2">
    <source>
        <dbReference type="EMBL" id="MBB4920111.1"/>
    </source>
</evidence>
<evidence type="ECO:0000256" key="1">
    <source>
        <dbReference type="SAM" id="MobiDB-lite"/>
    </source>
</evidence>
<accession>A0A7W7QVX0</accession>
<proteinExistence type="predicted"/>
<dbReference type="AlphaFoldDB" id="A0A7W7QVX0"/>
<dbReference type="EMBL" id="JACHJP010000012">
    <property type="protein sequence ID" value="MBB4920111.1"/>
    <property type="molecule type" value="Genomic_DNA"/>
</dbReference>
<feature type="region of interest" description="Disordered" evidence="1">
    <location>
        <begin position="1"/>
        <end position="24"/>
    </location>
</feature>